<reference evidence="2 3" key="1">
    <citation type="submission" date="2024-08" db="EMBL/GenBank/DDBJ databases">
        <title>Gnathostoma spinigerum genome.</title>
        <authorList>
            <person name="Gonzalez-Bertolin B."/>
            <person name="Monzon S."/>
            <person name="Zaballos A."/>
            <person name="Jimenez P."/>
            <person name="Dekumyoy P."/>
            <person name="Varona S."/>
            <person name="Cuesta I."/>
            <person name="Sumanam S."/>
            <person name="Adisakwattana P."/>
            <person name="Gasser R.B."/>
            <person name="Hernandez-Gonzalez A."/>
            <person name="Young N.D."/>
            <person name="Perteguer M.J."/>
        </authorList>
    </citation>
    <scope>NUCLEOTIDE SEQUENCE [LARGE SCALE GENOMIC DNA]</scope>
    <source>
        <strain evidence="2">AL3</strain>
        <tissue evidence="2">Liver</tissue>
    </source>
</reference>
<dbReference type="Proteomes" id="UP001608902">
    <property type="component" value="Unassembled WGS sequence"/>
</dbReference>
<feature type="compositionally biased region" description="Low complexity" evidence="1">
    <location>
        <begin position="220"/>
        <end position="263"/>
    </location>
</feature>
<feature type="compositionally biased region" description="Basic and acidic residues" evidence="1">
    <location>
        <begin position="367"/>
        <end position="376"/>
    </location>
</feature>
<protein>
    <submittedName>
        <fullName evidence="2">Uncharacterized protein</fullName>
    </submittedName>
</protein>
<accession>A0ABD6F1H5</accession>
<evidence type="ECO:0000313" key="2">
    <source>
        <dbReference type="EMBL" id="MFH4982665.1"/>
    </source>
</evidence>
<feature type="region of interest" description="Disordered" evidence="1">
    <location>
        <begin position="171"/>
        <end position="263"/>
    </location>
</feature>
<comment type="caution">
    <text evidence="2">The sequence shown here is derived from an EMBL/GenBank/DDBJ whole genome shotgun (WGS) entry which is preliminary data.</text>
</comment>
<feature type="compositionally biased region" description="Low complexity" evidence="1">
    <location>
        <begin position="171"/>
        <end position="212"/>
    </location>
</feature>
<sequence>MQIEWKNTGKDTTKGTLDWSSNSQLKSEFDHQMMGISTRLNQTKVEKTPWNVARVGHPMMLNSTALTVTDERQSALETIAPTTTPMPPAILRSSSLSVGSTVSFDWPSSSPSKIMTNIDSESSTERQTLHPWLATTAGLNWPSTTPVAAMRTPPSAITTDEKMDRAVVLATTTTEPSSTSTLRTTTTTTTRKTVPSTPPQTTTTPTITTPTTSTPPPPTTTTTITATTTTMRPPTTPSSPSLSSSSATTTKTTPTTSTTANTPQIWNTPVVSTQLPSAKYTPSVVPMVMITERRTTFETKSSSDKNAAAAMTTKVLSPYLRPFRPLSVKVYSQTAHGSLAGGLSESAQTLSMSQLKARRMSASENSMDAKRSDDQSNKGQTLNYGDAPILEGADLTGAKGFESEVFQETAALLSRPISTKITTTFPPSESIPSELISAKFTSSDLLAAPQRTLHRSINGFSAPDDDVASGVLSVAHSSSPTTATVINSEIRGDQQAIAVKSRKTSPTRIIYQSVPRTSWSIGGGGKKVGWQRSTSYSQPSLYFLSWFTLLHLVFSSQLILK</sequence>
<evidence type="ECO:0000313" key="3">
    <source>
        <dbReference type="Proteomes" id="UP001608902"/>
    </source>
</evidence>
<feature type="region of interest" description="Disordered" evidence="1">
    <location>
        <begin position="350"/>
        <end position="385"/>
    </location>
</feature>
<name>A0ABD6F1H5_9BILA</name>
<dbReference type="AlphaFoldDB" id="A0ABD6F1H5"/>
<evidence type="ECO:0000256" key="1">
    <source>
        <dbReference type="SAM" id="MobiDB-lite"/>
    </source>
</evidence>
<organism evidence="2 3">
    <name type="scientific">Gnathostoma spinigerum</name>
    <dbReference type="NCBI Taxonomy" id="75299"/>
    <lineage>
        <taxon>Eukaryota</taxon>
        <taxon>Metazoa</taxon>
        <taxon>Ecdysozoa</taxon>
        <taxon>Nematoda</taxon>
        <taxon>Chromadorea</taxon>
        <taxon>Rhabditida</taxon>
        <taxon>Spirurina</taxon>
        <taxon>Gnathostomatomorpha</taxon>
        <taxon>Gnathostomatoidea</taxon>
        <taxon>Gnathostomatidae</taxon>
        <taxon>Gnathostoma</taxon>
    </lineage>
</organism>
<dbReference type="EMBL" id="JBGFUD010009810">
    <property type="protein sequence ID" value="MFH4982665.1"/>
    <property type="molecule type" value="Genomic_DNA"/>
</dbReference>
<keyword evidence="3" id="KW-1185">Reference proteome</keyword>
<proteinExistence type="predicted"/>
<gene>
    <name evidence="2" type="ORF">AB6A40_009374</name>
</gene>